<keyword evidence="2" id="KW-1185">Reference proteome</keyword>
<dbReference type="GO" id="GO:0016757">
    <property type="term" value="F:glycosyltransferase activity"/>
    <property type="evidence" value="ECO:0007669"/>
    <property type="project" value="TreeGrafter"/>
</dbReference>
<evidence type="ECO:0000313" key="2">
    <source>
        <dbReference type="Proteomes" id="UP000727490"/>
    </source>
</evidence>
<dbReference type="AlphaFoldDB" id="A0A951IX09"/>
<accession>A0A951IX09</accession>
<protein>
    <submittedName>
        <fullName evidence="1">Glycosyltransferase</fullName>
    </submittedName>
</protein>
<dbReference type="RefSeq" id="WP_219287300.1">
    <property type="nucleotide sequence ID" value="NZ_RPHB01000002.1"/>
</dbReference>
<sequence length="381" mass="42934">MKFLFIVQGEGRGHMTQAIALGQLLEKKGHTLTAVCIGKSERRQIPEFVYQKINAPVYTFESPNFVTDKSSKSIRLTATISHNLLKWKCFKKSLKKLDTIIQESEPDVILNFYDMLAGIYSLLYRPSCSFWTIGHQYLADHPAFLFPKNSFLKRLIFKFNNKITSIGADLHLALSFQPLPQSGNKIKVLPPLLREEIKSLETRKEDFILAYTVNPGYGEEILEFAAAHPDIKVEAFWDKKGAAPTYQPLPNLIFHQINDKLFLEKMAACRGLISTAGFESICEAMYLGKKVMLIPVQGQFEQSCNALDAVQAGAGITHGSFDISVFDQYLQSVTEADTFPNPWADQFEKMFFEVVGENTSASGETFSNYNFPVSLNTKLHS</sequence>
<dbReference type="PANTHER" id="PTHR21015">
    <property type="entry name" value="UDP-N-ACETYLGLUCOSAMINE--N-ACETYLMURAMYL-(PENTAPEPTIDE) PYROPHOSPHORYL-UNDECAPRENOL N-ACETYLGLUCOSAMINE TRANSFERASE 1"/>
    <property type="match status" value="1"/>
</dbReference>
<name>A0A951IX09_9BACT</name>
<dbReference type="Pfam" id="PF13528">
    <property type="entry name" value="Glyco_trans_1_3"/>
    <property type="match status" value="1"/>
</dbReference>
<dbReference type="Proteomes" id="UP000727490">
    <property type="component" value="Unassembled WGS sequence"/>
</dbReference>
<proteinExistence type="predicted"/>
<comment type="caution">
    <text evidence="1">The sequence shown here is derived from an EMBL/GenBank/DDBJ whole genome shotgun (WGS) entry which is preliminary data.</text>
</comment>
<evidence type="ECO:0000313" key="1">
    <source>
        <dbReference type="EMBL" id="MBW3467093.1"/>
    </source>
</evidence>
<dbReference type="EMBL" id="RPHB01000002">
    <property type="protein sequence ID" value="MBW3467093.1"/>
    <property type="molecule type" value="Genomic_DNA"/>
</dbReference>
<organism evidence="1 2">
    <name type="scientific">Arthrospiribacter ruber</name>
    <dbReference type="NCBI Taxonomy" id="2487934"/>
    <lineage>
        <taxon>Bacteria</taxon>
        <taxon>Pseudomonadati</taxon>
        <taxon>Bacteroidota</taxon>
        <taxon>Cytophagia</taxon>
        <taxon>Cytophagales</taxon>
        <taxon>Cyclobacteriaceae</taxon>
        <taxon>Arthrospiribacter</taxon>
    </lineage>
</organism>
<dbReference type="PANTHER" id="PTHR21015:SF22">
    <property type="entry name" value="GLYCOSYLTRANSFERASE"/>
    <property type="match status" value="1"/>
</dbReference>
<gene>
    <name evidence="1" type="ORF">EGN73_04615</name>
</gene>
<reference evidence="1 2" key="1">
    <citation type="journal article" date="2020" name="Syst. Appl. Microbiol.">
        <title>Arthrospiribacter ruber gen. nov., sp. nov., a novel bacterium isolated from Arthrospira cultures.</title>
        <authorList>
            <person name="Waleron M."/>
            <person name="Misztak A."/>
            <person name="Waleron M.M."/>
            <person name="Furmaniak M."/>
            <person name="Mrozik A."/>
            <person name="Waleron K."/>
        </authorList>
    </citation>
    <scope>NUCLEOTIDE SEQUENCE [LARGE SCALE GENOMIC DNA]</scope>
    <source>
        <strain evidence="1 2">DPMB0001</strain>
    </source>
</reference>